<reference evidence="1 2" key="1">
    <citation type="submission" date="2019-04" db="EMBL/GenBank/DDBJ databases">
        <title>Lampropedia sp YIM MLB12 draf genome.</title>
        <authorList>
            <person name="Wang Y.-X."/>
        </authorList>
    </citation>
    <scope>NUCLEOTIDE SEQUENCE [LARGE SCALE GENOMIC DNA]</scope>
    <source>
        <strain evidence="1 2">YIM MLB12</strain>
    </source>
</reference>
<name>A0A4S5BIZ7_9BURK</name>
<dbReference type="Pfam" id="PF16786">
    <property type="entry name" value="RecA_dep_nuc"/>
    <property type="match status" value="1"/>
</dbReference>
<sequence length="97" mass="10922">MKKNATRAEREYMGRVAALGCFVCRTIGYGETMAVVHHVREGSGMAQRPSHFLTVPLCPRHHDNHSKDGIHGGREEWRRHGLDEMDALADTIQRLAS</sequence>
<dbReference type="Proteomes" id="UP000306236">
    <property type="component" value="Unassembled WGS sequence"/>
</dbReference>
<gene>
    <name evidence="1" type="ORF">E8K88_11895</name>
</gene>
<evidence type="ECO:0000313" key="2">
    <source>
        <dbReference type="Proteomes" id="UP000306236"/>
    </source>
</evidence>
<dbReference type="Gene3D" id="3.30.40.190">
    <property type="match status" value="1"/>
</dbReference>
<dbReference type="EMBL" id="SSWX01000015">
    <property type="protein sequence ID" value="THJ32397.1"/>
    <property type="molecule type" value="Genomic_DNA"/>
</dbReference>
<evidence type="ECO:0000313" key="1">
    <source>
        <dbReference type="EMBL" id="THJ32397.1"/>
    </source>
</evidence>
<dbReference type="RefSeq" id="WP_136406894.1">
    <property type="nucleotide sequence ID" value="NZ_SSWX01000015.1"/>
</dbReference>
<protein>
    <recommendedName>
        <fullName evidence="3">DUF968 domain-containing protein</fullName>
    </recommendedName>
</protein>
<dbReference type="AlphaFoldDB" id="A0A4S5BIZ7"/>
<dbReference type="OrthoDB" id="6042215at2"/>
<evidence type="ECO:0008006" key="3">
    <source>
        <dbReference type="Google" id="ProtNLM"/>
    </source>
</evidence>
<organism evidence="1 2">
    <name type="scientific">Lampropedia aestuarii</name>
    <dbReference type="NCBI Taxonomy" id="2562762"/>
    <lineage>
        <taxon>Bacteria</taxon>
        <taxon>Pseudomonadati</taxon>
        <taxon>Pseudomonadota</taxon>
        <taxon>Betaproteobacteria</taxon>
        <taxon>Burkholderiales</taxon>
        <taxon>Comamonadaceae</taxon>
        <taxon>Lampropedia</taxon>
    </lineage>
</organism>
<comment type="caution">
    <text evidence="1">The sequence shown here is derived from an EMBL/GenBank/DDBJ whole genome shotgun (WGS) entry which is preliminary data.</text>
</comment>
<proteinExistence type="predicted"/>
<dbReference type="InterPro" id="IPR031875">
    <property type="entry name" value="RecA_dep_nuc"/>
</dbReference>
<accession>A0A4S5BIZ7</accession>
<keyword evidence="2" id="KW-1185">Reference proteome</keyword>